<dbReference type="STRING" id="290397.Adeh_2148"/>
<reference evidence="2" key="1">
    <citation type="submission" date="2006-01" db="EMBL/GenBank/DDBJ databases">
        <title>Complete sequence of Anaeromyxobacter dehalogenans 2CP-C.</title>
        <authorList>
            <consortium name="US DOE Joint Genome Institute"/>
            <person name="Copeland A."/>
            <person name="Lucas S."/>
            <person name="Lapidus A."/>
            <person name="Barry K."/>
            <person name="Detter J.C."/>
            <person name="Glavina T."/>
            <person name="Hammon N."/>
            <person name="Israni S."/>
            <person name="Pitluck S."/>
            <person name="Brettin T."/>
            <person name="Bruce D."/>
            <person name="Han C."/>
            <person name="Tapia R."/>
            <person name="Gilna P."/>
            <person name="Kiss H."/>
            <person name="Schmutz J."/>
            <person name="Larimer F."/>
            <person name="Land M."/>
            <person name="Kyrpides N."/>
            <person name="Anderson I."/>
            <person name="Sanford R.A."/>
            <person name="Ritalahti K.M."/>
            <person name="Thomas H.S."/>
            <person name="Kirby J.R."/>
            <person name="Zhulin I.B."/>
            <person name="Loeffler F.E."/>
            <person name="Richardson P."/>
        </authorList>
    </citation>
    <scope>NUCLEOTIDE SEQUENCE</scope>
    <source>
        <strain evidence="2">2CP-C</strain>
    </source>
</reference>
<name>Q2IJT9_ANADE</name>
<dbReference type="HOGENOM" id="CLU_1657176_0_0_7"/>
<dbReference type="KEGG" id="ade:Adeh_2148"/>
<organism evidence="2 3">
    <name type="scientific">Anaeromyxobacter dehalogenans (strain 2CP-C)</name>
    <dbReference type="NCBI Taxonomy" id="290397"/>
    <lineage>
        <taxon>Bacteria</taxon>
        <taxon>Pseudomonadati</taxon>
        <taxon>Myxococcota</taxon>
        <taxon>Myxococcia</taxon>
        <taxon>Myxococcales</taxon>
        <taxon>Cystobacterineae</taxon>
        <taxon>Anaeromyxobacteraceae</taxon>
        <taxon>Anaeromyxobacter</taxon>
    </lineage>
</organism>
<keyword evidence="2" id="KW-0449">Lipoprotein</keyword>
<protein>
    <submittedName>
        <fullName evidence="2">Outer membrane lipoprotein, putative</fullName>
    </submittedName>
</protein>
<gene>
    <name evidence="2" type="ordered locus">Adeh_2148</name>
</gene>
<accession>Q2IJT9</accession>
<sequence length="182" mass="19065">MQTREVDARRPHAGPARRRSMKKPALLALALVPTLLLPACVTTTTTTRTWGDPYGNGGDWVRYGRVESIREVVQKQQGNPGAGAVAGAVIGGLLGSALGGHTHYDRYGYAHTHASAGGAVVGAVGGAMIGAAASQGSNAEYRSYEVFVRYEDGGVERYVYQGYAPFRVGDAVALTASGLARE</sequence>
<feature type="region of interest" description="Disordered" evidence="1">
    <location>
        <begin position="1"/>
        <end position="21"/>
    </location>
</feature>
<dbReference type="AlphaFoldDB" id="Q2IJT9"/>
<evidence type="ECO:0000313" key="2">
    <source>
        <dbReference type="EMBL" id="ABC81918.1"/>
    </source>
</evidence>
<feature type="compositionally biased region" description="Basic residues" evidence="1">
    <location>
        <begin position="11"/>
        <end position="21"/>
    </location>
</feature>
<evidence type="ECO:0000313" key="3">
    <source>
        <dbReference type="Proteomes" id="UP000001935"/>
    </source>
</evidence>
<dbReference type="Proteomes" id="UP000001935">
    <property type="component" value="Chromosome"/>
</dbReference>
<evidence type="ECO:0000256" key="1">
    <source>
        <dbReference type="SAM" id="MobiDB-lite"/>
    </source>
</evidence>
<dbReference type="EMBL" id="CP000251">
    <property type="protein sequence ID" value="ABC81918.1"/>
    <property type="molecule type" value="Genomic_DNA"/>
</dbReference>
<proteinExistence type="predicted"/>
<feature type="compositionally biased region" description="Basic and acidic residues" evidence="1">
    <location>
        <begin position="1"/>
        <end position="10"/>
    </location>
</feature>